<evidence type="ECO:0000313" key="2">
    <source>
        <dbReference type="EMBL" id="EAA18793.1"/>
    </source>
</evidence>
<evidence type="ECO:0008006" key="4">
    <source>
        <dbReference type="Google" id="ProtNLM"/>
    </source>
</evidence>
<gene>
    <name evidence="2" type="ORF">PY00829</name>
</gene>
<feature type="chain" id="PRO_5004290715" description="[Phosphatase 2A protein]-leucine-carboxy methyltransferase 1" evidence="1">
    <location>
        <begin position="25"/>
        <end position="58"/>
    </location>
</feature>
<dbReference type="PaxDb" id="73239-Q7RRA3"/>
<keyword evidence="3" id="KW-1185">Reference proteome</keyword>
<reference evidence="2 3" key="1">
    <citation type="journal article" date="2002" name="Nature">
        <title>Genome sequence and comparative analysis of the model rodent malaria parasite Plasmodium yoelii yoelii.</title>
        <authorList>
            <person name="Carlton J.M."/>
            <person name="Angiuoli S.V."/>
            <person name="Suh B.B."/>
            <person name="Kooij T.W."/>
            <person name="Pertea M."/>
            <person name="Silva J.C."/>
            <person name="Ermolaeva M.D."/>
            <person name="Allen J.E."/>
            <person name="Selengut J.D."/>
            <person name="Koo H.L."/>
            <person name="Peterson J.D."/>
            <person name="Pop M."/>
            <person name="Kosack D.S."/>
            <person name="Shumway M.F."/>
            <person name="Bidwell S.L."/>
            <person name="Shallom S.J."/>
            <person name="van Aken S.E."/>
            <person name="Riedmuller S.B."/>
            <person name="Feldblyum T.V."/>
            <person name="Cho J.K."/>
            <person name="Quackenbush J."/>
            <person name="Sedegah M."/>
            <person name="Shoaibi A."/>
            <person name="Cummings L.M."/>
            <person name="Florens L."/>
            <person name="Yates J.R."/>
            <person name="Raine J.D."/>
            <person name="Sinden R.E."/>
            <person name="Harris M.A."/>
            <person name="Cunningham D.A."/>
            <person name="Preiser P.R."/>
            <person name="Bergman L.W."/>
            <person name="Vaidya A.B."/>
            <person name="van Lin L.H."/>
            <person name="Janse C.J."/>
            <person name="Waters A.P."/>
            <person name="Smith H.O."/>
            <person name="White O.R."/>
            <person name="Salzberg S.L."/>
            <person name="Venter J.C."/>
            <person name="Fraser C.M."/>
            <person name="Hoffman S.L."/>
            <person name="Gardner M.J."/>
            <person name="Carucci D.J."/>
        </authorList>
    </citation>
    <scope>NUCLEOTIDE SEQUENCE [LARGE SCALE GENOMIC DNA]</scope>
    <source>
        <strain evidence="2 3">17XNL</strain>
    </source>
</reference>
<protein>
    <recommendedName>
        <fullName evidence="4">[Phosphatase 2A protein]-leucine-carboxy methyltransferase 1</fullName>
    </recommendedName>
</protein>
<feature type="signal peptide" evidence="1">
    <location>
        <begin position="1"/>
        <end position="24"/>
    </location>
</feature>
<evidence type="ECO:0000256" key="1">
    <source>
        <dbReference type="SAM" id="SignalP"/>
    </source>
</evidence>
<name>Q7RRA3_PLAYO</name>
<accession>Q7RRA3</accession>
<dbReference type="AlphaFoldDB" id="Q7RRA3"/>
<dbReference type="EMBL" id="AABL01000223">
    <property type="protein sequence ID" value="EAA18793.1"/>
    <property type="molecule type" value="Genomic_DNA"/>
</dbReference>
<dbReference type="InParanoid" id="Q7RRA3"/>
<organism evidence="2 3">
    <name type="scientific">Plasmodium yoelii yoelii</name>
    <dbReference type="NCBI Taxonomy" id="73239"/>
    <lineage>
        <taxon>Eukaryota</taxon>
        <taxon>Sar</taxon>
        <taxon>Alveolata</taxon>
        <taxon>Apicomplexa</taxon>
        <taxon>Aconoidasida</taxon>
        <taxon>Haemosporida</taxon>
        <taxon>Plasmodiidae</taxon>
        <taxon>Plasmodium</taxon>
        <taxon>Plasmodium (Vinckeia)</taxon>
    </lineage>
</organism>
<sequence length="58" mass="6906">MFDFLTFAYFQIIDFFLKLLFTSCCDKAIYRDDELVQVVNIGAGLDTMFFWIYVSEQI</sequence>
<evidence type="ECO:0000313" key="3">
    <source>
        <dbReference type="Proteomes" id="UP000008553"/>
    </source>
</evidence>
<proteinExistence type="predicted"/>
<comment type="caution">
    <text evidence="2">The sequence shown here is derived from an EMBL/GenBank/DDBJ whole genome shotgun (WGS) entry which is preliminary data.</text>
</comment>
<keyword evidence="1" id="KW-0732">Signal</keyword>
<dbReference type="Proteomes" id="UP000008553">
    <property type="component" value="Unassembled WGS sequence"/>
</dbReference>